<evidence type="ECO:0000313" key="1">
    <source>
        <dbReference type="EMBL" id="KTD09363.1"/>
    </source>
</evidence>
<name>A0A0W0UNB3_9GAMM</name>
<evidence type="ECO:0000313" key="4">
    <source>
        <dbReference type="Proteomes" id="UP000093336"/>
    </source>
</evidence>
<dbReference type="Proteomes" id="UP000054715">
    <property type="component" value="Unassembled WGS sequence"/>
</dbReference>
<dbReference type="EMBL" id="LNYG01000012">
    <property type="protein sequence ID" value="KTD09363.1"/>
    <property type="molecule type" value="Genomic_DNA"/>
</dbReference>
<dbReference type="OrthoDB" id="5654154at2"/>
<dbReference type="STRING" id="455.Ljam_0713"/>
<sequence>MPNYRYVSQGEFYVTNDPDTILVTSGMTDCIGIAFIDKVNPAKRAVAHIDGMILYNEETALSNMKLLKQVFENKTESSDYDVFLLGGQKRLRNYRLLLPTLTALGVTPAKITDINEFCAEQNLGQSRYYKFSPINANATLICSPTKTPEFVSYKSSYFNPPISEDALSKGKGLTSIEEQEEYTLFAQLNEKVLSSDPSLSQVFRCSDDKDWLSEHKSLLNNDIRL</sequence>
<reference evidence="2 4" key="2">
    <citation type="submission" date="2016-05" db="EMBL/GenBank/DDBJ databases">
        <authorList>
            <person name="Prochazka B."/>
            <person name="Indra A."/>
            <person name="Hasenberger P."/>
            <person name="Blaschitz M."/>
            <person name="Wagner L."/>
            <person name="Wewalka G."/>
            <person name="Sorschag S."/>
            <person name="Schmid D."/>
            <person name="Ruppitsch W."/>
        </authorList>
    </citation>
    <scope>NUCLEOTIDE SEQUENCE [LARGE SCALE GENOMIC DNA]</scope>
    <source>
        <strain evidence="2 4">974010_12</strain>
    </source>
</reference>
<dbReference type="Proteomes" id="UP000093336">
    <property type="component" value="Unassembled WGS sequence"/>
</dbReference>
<protein>
    <submittedName>
        <fullName evidence="1">Uncharacterized protein</fullName>
    </submittedName>
</protein>
<evidence type="ECO:0000313" key="3">
    <source>
        <dbReference type="Proteomes" id="UP000054715"/>
    </source>
</evidence>
<proteinExistence type="predicted"/>
<dbReference type="EMBL" id="LYOZ01000002">
    <property type="protein sequence ID" value="OCH99192.1"/>
    <property type="molecule type" value="Genomic_DNA"/>
</dbReference>
<reference evidence="1 3" key="1">
    <citation type="submission" date="2015-11" db="EMBL/GenBank/DDBJ databases">
        <title>Genomic analysis of 38 Legionella species identifies large and diverse effector repertoires.</title>
        <authorList>
            <person name="Burstein D."/>
            <person name="Amaro F."/>
            <person name="Zusman T."/>
            <person name="Lifshitz Z."/>
            <person name="Cohen O."/>
            <person name="Gilbert J.A."/>
            <person name="Pupko T."/>
            <person name="Shuman H.A."/>
            <person name="Segal G."/>
        </authorList>
    </citation>
    <scope>NUCLEOTIDE SEQUENCE [LARGE SCALE GENOMIC DNA]</scope>
    <source>
        <strain evidence="1 3">JA-26-G1-E2</strain>
    </source>
</reference>
<gene>
    <name evidence="2" type="ORF">A8135_08070</name>
    <name evidence="1" type="ORF">Ljam_0713</name>
</gene>
<dbReference type="PATRIC" id="fig|455.5.peg.761"/>
<organism evidence="1 3">
    <name type="scientific">Legionella jamestowniensis</name>
    <dbReference type="NCBI Taxonomy" id="455"/>
    <lineage>
        <taxon>Bacteria</taxon>
        <taxon>Pseudomonadati</taxon>
        <taxon>Pseudomonadota</taxon>
        <taxon>Gammaproteobacteria</taxon>
        <taxon>Legionellales</taxon>
        <taxon>Legionellaceae</taxon>
        <taxon>Legionella</taxon>
    </lineage>
</organism>
<accession>A0A0W0UNB3</accession>
<keyword evidence="4" id="KW-1185">Reference proteome</keyword>
<dbReference type="RefSeq" id="WP_058448760.1">
    <property type="nucleotide sequence ID" value="NZ_CAAAJF010000006.1"/>
</dbReference>
<comment type="caution">
    <text evidence="1">The sequence shown here is derived from an EMBL/GenBank/DDBJ whole genome shotgun (WGS) entry which is preliminary data.</text>
</comment>
<evidence type="ECO:0000313" key="2">
    <source>
        <dbReference type="EMBL" id="OCH99192.1"/>
    </source>
</evidence>
<dbReference type="AlphaFoldDB" id="A0A0W0UNB3"/>